<evidence type="ECO:0000256" key="1">
    <source>
        <dbReference type="ARBA" id="ARBA00004613"/>
    </source>
</evidence>
<keyword evidence="2" id="KW-0964">Secreted</keyword>
<evidence type="ECO:0000256" key="4">
    <source>
        <dbReference type="ARBA" id="ARBA00022729"/>
    </source>
</evidence>
<comment type="subcellular location">
    <subcellularLocation>
        <location evidence="1">Secreted</location>
    </subcellularLocation>
</comment>
<dbReference type="PANTHER" id="PTHR32093">
    <property type="entry name" value="LEUCINE-RICH REPEAT EXTENSIN-LIKE PROTEIN 3-RELATED"/>
    <property type="match status" value="1"/>
</dbReference>
<evidence type="ECO:0000256" key="2">
    <source>
        <dbReference type="ARBA" id="ARBA00022525"/>
    </source>
</evidence>
<dbReference type="EMBL" id="CP126665">
    <property type="protein sequence ID" value="WKA09911.1"/>
    <property type="molecule type" value="Genomic_DNA"/>
</dbReference>
<evidence type="ECO:0000256" key="6">
    <source>
        <dbReference type="SAM" id="SignalP"/>
    </source>
</evidence>
<dbReference type="PANTHER" id="PTHR32093:SF91">
    <property type="entry name" value="LEUCINE-RICH REPEAT-CONTAINING N-TERMINAL PLANT-TYPE DOMAIN-CONTAINING PROTEIN"/>
    <property type="match status" value="1"/>
</dbReference>
<feature type="chain" id="PRO_5046998951" evidence="6">
    <location>
        <begin position="28"/>
        <end position="275"/>
    </location>
</feature>
<reference evidence="7 8" key="1">
    <citation type="journal article" date="2023" name="Hortic Res">
        <title>The complete reference genome for grapevine (Vitis vinifera L.) genetics and breeding.</title>
        <authorList>
            <person name="Shi X."/>
            <person name="Cao S."/>
            <person name="Wang X."/>
            <person name="Huang S."/>
            <person name="Wang Y."/>
            <person name="Liu Z."/>
            <person name="Liu W."/>
            <person name="Leng X."/>
            <person name="Peng Y."/>
            <person name="Wang N."/>
            <person name="Wang Y."/>
            <person name="Ma Z."/>
            <person name="Xu X."/>
            <person name="Zhang F."/>
            <person name="Xue H."/>
            <person name="Zhong H."/>
            <person name="Wang Y."/>
            <person name="Zhang K."/>
            <person name="Velt A."/>
            <person name="Avia K."/>
            <person name="Holtgrawe D."/>
            <person name="Grimplet J."/>
            <person name="Matus J.T."/>
            <person name="Ware D."/>
            <person name="Wu X."/>
            <person name="Wang H."/>
            <person name="Liu C."/>
            <person name="Fang Y."/>
            <person name="Rustenholz C."/>
            <person name="Cheng Z."/>
            <person name="Xiao H."/>
            <person name="Zhou Y."/>
        </authorList>
    </citation>
    <scope>NUCLEOTIDE SEQUENCE [LARGE SCALE GENOMIC DNA]</scope>
    <source>
        <strain evidence="8">cv. Pinot noir / PN40024</strain>
        <tissue evidence="7">Leaf</tissue>
    </source>
</reference>
<evidence type="ECO:0000313" key="8">
    <source>
        <dbReference type="Proteomes" id="UP001227230"/>
    </source>
</evidence>
<protein>
    <submittedName>
        <fullName evidence="7">Uncharacterized protein</fullName>
    </submittedName>
</protein>
<keyword evidence="5" id="KW-0677">Repeat</keyword>
<evidence type="ECO:0000313" key="7">
    <source>
        <dbReference type="EMBL" id="WKA09911.1"/>
    </source>
</evidence>
<evidence type="ECO:0000256" key="5">
    <source>
        <dbReference type="ARBA" id="ARBA00022737"/>
    </source>
</evidence>
<evidence type="ECO:0000256" key="3">
    <source>
        <dbReference type="ARBA" id="ARBA00022614"/>
    </source>
</evidence>
<dbReference type="InterPro" id="IPR001611">
    <property type="entry name" value="Leu-rich_rpt"/>
</dbReference>
<gene>
    <name evidence="7" type="ORF">VitviT2T_027521</name>
</gene>
<dbReference type="SUPFAM" id="SSF52058">
    <property type="entry name" value="L domain-like"/>
    <property type="match status" value="1"/>
</dbReference>
<organism evidence="7 8">
    <name type="scientific">Vitis vinifera</name>
    <name type="common">Grape</name>
    <dbReference type="NCBI Taxonomy" id="29760"/>
    <lineage>
        <taxon>Eukaryota</taxon>
        <taxon>Viridiplantae</taxon>
        <taxon>Streptophyta</taxon>
        <taxon>Embryophyta</taxon>
        <taxon>Tracheophyta</taxon>
        <taxon>Spermatophyta</taxon>
        <taxon>Magnoliopsida</taxon>
        <taxon>eudicotyledons</taxon>
        <taxon>Gunneridae</taxon>
        <taxon>Pentapetalae</taxon>
        <taxon>rosids</taxon>
        <taxon>Vitales</taxon>
        <taxon>Vitaceae</taxon>
        <taxon>Viteae</taxon>
        <taxon>Vitis</taxon>
    </lineage>
</organism>
<keyword evidence="4 6" id="KW-0732">Signal</keyword>
<dbReference type="InterPro" id="IPR032675">
    <property type="entry name" value="LRR_dom_sf"/>
</dbReference>
<dbReference type="Gene3D" id="3.80.10.10">
    <property type="entry name" value="Ribonuclease Inhibitor"/>
    <property type="match status" value="1"/>
</dbReference>
<feature type="signal peptide" evidence="6">
    <location>
        <begin position="1"/>
        <end position="27"/>
    </location>
</feature>
<proteinExistence type="predicted"/>
<accession>A0ABY9DSL3</accession>
<sequence length="275" mass="29837">MSGLFSISTKFSTLCICLIFLAINTEGESSNREILELTIGGGSGDRGGGGGGNRTQKVKLWNPFCSLPPHFALQFPPLPYGIPPPPPPVGPEVLVFDDQRRAVVYPVIQKFKAIITSVPLGIAKSWQGLDICSCKGFYCDNPPDNKTAIALASIDFNGFQLGAPTLDGFINQLTDIALFHANSNNFAGTNPPDIAKLPCLYELDISNNKLSGSFPRAILGIKSLTFLDIRFNLFTGSVPSQLFSQNLDVLFIKDNNFRQTLPDNLGNTHVLCLIF</sequence>
<keyword evidence="8" id="KW-1185">Reference proteome</keyword>
<keyword evidence="3" id="KW-0433">Leucine-rich repeat</keyword>
<dbReference type="Pfam" id="PF00560">
    <property type="entry name" value="LRR_1"/>
    <property type="match status" value="2"/>
</dbReference>
<name>A0ABY9DSL3_VITVI</name>
<dbReference type="InterPro" id="IPR051582">
    <property type="entry name" value="LRR_extensin-like_regulator"/>
</dbReference>
<dbReference type="Proteomes" id="UP001227230">
    <property type="component" value="Chromosome 18"/>
</dbReference>